<dbReference type="GO" id="GO:0042279">
    <property type="term" value="F:nitrite reductase (cytochrome, ammonia-forming) activity"/>
    <property type="evidence" value="ECO:0007669"/>
    <property type="project" value="UniProtKB-EC"/>
</dbReference>
<keyword evidence="14" id="KW-0812">Transmembrane</keyword>
<dbReference type="GO" id="GO:0019645">
    <property type="term" value="P:anaerobic electron transport chain"/>
    <property type="evidence" value="ECO:0007669"/>
    <property type="project" value="TreeGrafter"/>
</dbReference>
<comment type="subcellular location">
    <subcellularLocation>
        <location evidence="2">Cell envelope</location>
    </subcellularLocation>
</comment>
<keyword evidence="8" id="KW-0732">Signal</keyword>
<evidence type="ECO:0000256" key="11">
    <source>
        <dbReference type="ARBA" id="ARBA00023002"/>
    </source>
</evidence>
<dbReference type="InterPro" id="IPR036280">
    <property type="entry name" value="Multihaem_cyt_sf"/>
</dbReference>
<evidence type="ECO:0000256" key="12">
    <source>
        <dbReference type="ARBA" id="ARBA00023004"/>
    </source>
</evidence>
<evidence type="ECO:0000256" key="3">
    <source>
        <dbReference type="ARBA" id="ARBA00009288"/>
    </source>
</evidence>
<comment type="cofactor">
    <cofactor evidence="1">
        <name>heme c</name>
        <dbReference type="ChEBI" id="CHEBI:61717"/>
    </cofactor>
</comment>
<dbReference type="EMBL" id="ANOH01000090">
    <property type="protein sequence ID" value="EMI57476.1"/>
    <property type="molecule type" value="Genomic_DNA"/>
</dbReference>
<keyword evidence="5" id="KW-0813">Transport</keyword>
<evidence type="ECO:0000256" key="8">
    <source>
        <dbReference type="ARBA" id="ARBA00022729"/>
    </source>
</evidence>
<sequence>MKGAKRLWLWFIGVNVALVGVILYSAMAPGALTKTMLLPGETSHGHYQIEMRCDVCHTEGNGIREDACLDCHAEELRLAKDTHPSSKFNDPVNAEMLATLDAQSCLTCHREHVQEQTLEMGLTMPSDYCYHCHQETLESRPSHANFAFDSCATAGCHNYHDNRALYENFLNKHASEEDFLAEMVGLVRPEKTPVFTAPNKNTAGLAAENTADISAEITADAPETFPSDPVILEEWASTAHAAAGVNCSDCHAPLTVSDTSTPNQPSETEPTWDAAVSHETCGRCHEQQLETFLQGHHGMRLAQDLSPMTPAQARLPMHVDAAHRELDCNACHTGHRFDTTFASVDACLTCHNDDHSNAFLQTSHFQAWQSELAGDSPQGSGVTCATCHMPRLEDDDGEVWVQHNQNANLRPNEKMIREVCMHCHGLAFSIDALADRELIRQCFGSSPSKHVESVDLAQSWFEEKERQKEARRKKRQSK</sequence>
<keyword evidence="9" id="KW-0106">Calcium</keyword>
<evidence type="ECO:0000256" key="14">
    <source>
        <dbReference type="SAM" id="Phobius"/>
    </source>
</evidence>
<dbReference type="Gene3D" id="1.10.1130.10">
    <property type="entry name" value="Flavocytochrome C3, Chain A"/>
    <property type="match status" value="1"/>
</dbReference>
<evidence type="ECO:0000256" key="4">
    <source>
        <dbReference type="ARBA" id="ARBA00011887"/>
    </source>
</evidence>
<keyword evidence="10" id="KW-0249">Electron transport</keyword>
<dbReference type="GO" id="GO:0046872">
    <property type="term" value="F:metal ion binding"/>
    <property type="evidence" value="ECO:0007669"/>
    <property type="project" value="UniProtKB-KW"/>
</dbReference>
<comment type="caution">
    <text evidence="16">The sequence shown here is derived from an EMBL/GenBank/DDBJ whole genome shotgun (WGS) entry which is preliminary data.</text>
</comment>
<dbReference type="EC" id="1.7.2.2" evidence="4"/>
<dbReference type="Gene3D" id="1.10.780.10">
    <property type="entry name" value="Hydroxylamine Oxidoreductase, Chain A, domain 1"/>
    <property type="match status" value="1"/>
</dbReference>
<keyword evidence="17" id="KW-1185">Reference proteome</keyword>
<evidence type="ECO:0000259" key="15">
    <source>
        <dbReference type="Pfam" id="PF14537"/>
    </source>
</evidence>
<evidence type="ECO:0000256" key="5">
    <source>
        <dbReference type="ARBA" id="ARBA00022448"/>
    </source>
</evidence>
<evidence type="ECO:0000256" key="2">
    <source>
        <dbReference type="ARBA" id="ARBA00004196"/>
    </source>
</evidence>
<dbReference type="InterPro" id="IPR012286">
    <property type="entry name" value="Tetrahaem_cytochrome"/>
</dbReference>
<dbReference type="PATRIC" id="fig|1263870.3.peg.1177"/>
<evidence type="ECO:0000256" key="6">
    <source>
        <dbReference type="ARBA" id="ARBA00022617"/>
    </source>
</evidence>
<evidence type="ECO:0000313" key="16">
    <source>
        <dbReference type="EMBL" id="EMI57476.1"/>
    </source>
</evidence>
<dbReference type="AlphaFoldDB" id="M5UI03"/>
<dbReference type="PANTHER" id="PTHR30633:SF0">
    <property type="entry name" value="CYTOCHROME C-552"/>
    <property type="match status" value="1"/>
</dbReference>
<feature type="domain" description="Tetrahaem cytochrome" evidence="15">
    <location>
        <begin position="46"/>
        <end position="134"/>
    </location>
</feature>
<keyword evidence="6" id="KW-0349">Heme</keyword>
<keyword evidence="14" id="KW-0472">Membrane</keyword>
<evidence type="ECO:0000313" key="17">
    <source>
        <dbReference type="Proteomes" id="UP000011885"/>
    </source>
</evidence>
<dbReference type="GO" id="GO:0020037">
    <property type="term" value="F:heme binding"/>
    <property type="evidence" value="ECO:0007669"/>
    <property type="project" value="TreeGrafter"/>
</dbReference>
<feature type="transmembrane region" description="Helical" evidence="14">
    <location>
        <begin position="7"/>
        <end position="27"/>
    </location>
</feature>
<dbReference type="Proteomes" id="UP000011885">
    <property type="component" value="Unassembled WGS sequence"/>
</dbReference>
<dbReference type="RefSeq" id="WP_008675207.1">
    <property type="nucleotide sequence ID" value="NZ_ANOH01000090.1"/>
</dbReference>
<dbReference type="OrthoDB" id="234670at2"/>
<keyword evidence="7" id="KW-0479">Metal-binding</keyword>
<dbReference type="Pfam" id="PF14537">
    <property type="entry name" value="Cytochrom_c3_2"/>
    <property type="match status" value="1"/>
</dbReference>
<dbReference type="SUPFAM" id="SSF48695">
    <property type="entry name" value="Multiheme cytochromes"/>
    <property type="match status" value="1"/>
</dbReference>
<proteinExistence type="inferred from homology"/>
<keyword evidence="11" id="KW-0560">Oxidoreductase</keyword>
<gene>
    <name evidence="16" type="ORF">RSSM_01086</name>
</gene>
<accession>M5UI03</accession>
<comment type="catalytic activity">
    <reaction evidence="13">
        <text>6 Fe(III)-[cytochrome c] + NH4(+) + 2 H2O = 6 Fe(II)-[cytochrome c] + nitrite + 8 H(+)</text>
        <dbReference type="Rhea" id="RHEA:13089"/>
        <dbReference type="Rhea" id="RHEA-COMP:10350"/>
        <dbReference type="Rhea" id="RHEA-COMP:14399"/>
        <dbReference type="ChEBI" id="CHEBI:15377"/>
        <dbReference type="ChEBI" id="CHEBI:15378"/>
        <dbReference type="ChEBI" id="CHEBI:16301"/>
        <dbReference type="ChEBI" id="CHEBI:28938"/>
        <dbReference type="ChEBI" id="CHEBI:29033"/>
        <dbReference type="ChEBI" id="CHEBI:29034"/>
        <dbReference type="EC" id="1.7.2.2"/>
    </reaction>
</comment>
<keyword evidence="12" id="KW-0408">Iron</keyword>
<evidence type="ECO:0000256" key="9">
    <source>
        <dbReference type="ARBA" id="ARBA00022837"/>
    </source>
</evidence>
<protein>
    <recommendedName>
        <fullName evidence="4">nitrite reductase (cytochrome; ammonia-forming)</fullName>
        <ecNumber evidence="4">1.7.2.2</ecNumber>
    </recommendedName>
</protein>
<evidence type="ECO:0000256" key="10">
    <source>
        <dbReference type="ARBA" id="ARBA00022982"/>
    </source>
</evidence>
<evidence type="ECO:0000256" key="7">
    <source>
        <dbReference type="ARBA" id="ARBA00022723"/>
    </source>
</evidence>
<dbReference type="Pfam" id="PF02335">
    <property type="entry name" value="Cytochrom_C552"/>
    <property type="match status" value="1"/>
</dbReference>
<dbReference type="GO" id="GO:0030288">
    <property type="term" value="C:outer membrane-bounded periplasmic space"/>
    <property type="evidence" value="ECO:0007669"/>
    <property type="project" value="TreeGrafter"/>
</dbReference>
<keyword evidence="14" id="KW-1133">Transmembrane helix</keyword>
<evidence type="ECO:0000256" key="13">
    <source>
        <dbReference type="ARBA" id="ARBA00049131"/>
    </source>
</evidence>
<dbReference type="Gene3D" id="3.90.10.10">
    <property type="entry name" value="Cytochrome C3"/>
    <property type="match status" value="1"/>
</dbReference>
<dbReference type="InterPro" id="IPR003321">
    <property type="entry name" value="Cyt_c552"/>
</dbReference>
<comment type="similarity">
    <text evidence="3">Belongs to the cytochrome c-552 family.</text>
</comment>
<evidence type="ECO:0000256" key="1">
    <source>
        <dbReference type="ARBA" id="ARBA00001926"/>
    </source>
</evidence>
<dbReference type="PANTHER" id="PTHR30633">
    <property type="entry name" value="CYTOCHROME C-552 RESPIRATORY NITRITE REDUCTASE"/>
    <property type="match status" value="1"/>
</dbReference>
<reference evidence="16 17" key="1">
    <citation type="journal article" date="2013" name="Mar. Genomics">
        <title>Expression of sulfatases in Rhodopirellula baltica and the diversity of sulfatases in the genus Rhodopirellula.</title>
        <authorList>
            <person name="Wegner C.E."/>
            <person name="Richter-Heitmann T."/>
            <person name="Klindworth A."/>
            <person name="Klockow C."/>
            <person name="Richter M."/>
            <person name="Achstetter T."/>
            <person name="Glockner F.O."/>
            <person name="Harder J."/>
        </authorList>
    </citation>
    <scope>NUCLEOTIDE SEQUENCE [LARGE SCALE GENOMIC DNA]</scope>
    <source>
        <strain evidence="16 17">SM41</strain>
    </source>
</reference>
<organism evidence="16 17">
    <name type="scientific">Rhodopirellula sallentina SM41</name>
    <dbReference type="NCBI Taxonomy" id="1263870"/>
    <lineage>
        <taxon>Bacteria</taxon>
        <taxon>Pseudomonadati</taxon>
        <taxon>Planctomycetota</taxon>
        <taxon>Planctomycetia</taxon>
        <taxon>Pirellulales</taxon>
        <taxon>Pirellulaceae</taxon>
        <taxon>Rhodopirellula</taxon>
    </lineage>
</organism>
<name>M5UI03_9BACT</name>